<proteinExistence type="predicted"/>
<evidence type="ECO:0000313" key="3">
    <source>
        <dbReference type="Proteomes" id="UP000001861"/>
    </source>
</evidence>
<reference evidence="2 3" key="1">
    <citation type="journal article" date="2010" name="Proc. Natl. Acad. Sci. U.S.A.">
        <title>Insights into evolution of multicellular fungi from the assembled chromosomes of the mushroom Coprinopsis cinerea (Coprinus cinereus).</title>
        <authorList>
            <person name="Stajich J.E."/>
            <person name="Wilke S.K."/>
            <person name="Ahren D."/>
            <person name="Au C.H."/>
            <person name="Birren B.W."/>
            <person name="Borodovsky M."/>
            <person name="Burns C."/>
            <person name="Canback B."/>
            <person name="Casselton L.A."/>
            <person name="Cheng C.K."/>
            <person name="Deng J."/>
            <person name="Dietrich F.S."/>
            <person name="Fargo D.C."/>
            <person name="Farman M.L."/>
            <person name="Gathman A.C."/>
            <person name="Goldberg J."/>
            <person name="Guigo R."/>
            <person name="Hoegger P.J."/>
            <person name="Hooker J.B."/>
            <person name="Huggins A."/>
            <person name="James T.Y."/>
            <person name="Kamada T."/>
            <person name="Kilaru S."/>
            <person name="Kodira C."/>
            <person name="Kues U."/>
            <person name="Kupfer D."/>
            <person name="Kwan H.S."/>
            <person name="Lomsadze A."/>
            <person name="Li W."/>
            <person name="Lilly W.W."/>
            <person name="Ma L.J."/>
            <person name="Mackey A.J."/>
            <person name="Manning G."/>
            <person name="Martin F."/>
            <person name="Muraguchi H."/>
            <person name="Natvig D.O."/>
            <person name="Palmerini H."/>
            <person name="Ramesh M.A."/>
            <person name="Rehmeyer C.J."/>
            <person name="Roe B.A."/>
            <person name="Shenoy N."/>
            <person name="Stanke M."/>
            <person name="Ter-Hovhannisyan V."/>
            <person name="Tunlid A."/>
            <person name="Velagapudi R."/>
            <person name="Vision T.J."/>
            <person name="Zeng Q."/>
            <person name="Zolan M.E."/>
            <person name="Pukkila P.J."/>
        </authorList>
    </citation>
    <scope>NUCLEOTIDE SEQUENCE [LARGE SCALE GENOMIC DNA]</scope>
    <source>
        <strain evidence="3">Okayama-7 / 130 / ATCC MYA-4618 / FGSC 9003</strain>
    </source>
</reference>
<dbReference type="OMA" id="IPCHETS"/>
<organism evidence="2 3">
    <name type="scientific">Coprinopsis cinerea (strain Okayama-7 / 130 / ATCC MYA-4618 / FGSC 9003)</name>
    <name type="common">Inky cap fungus</name>
    <name type="synonym">Hormographiella aspergillata</name>
    <dbReference type="NCBI Taxonomy" id="240176"/>
    <lineage>
        <taxon>Eukaryota</taxon>
        <taxon>Fungi</taxon>
        <taxon>Dikarya</taxon>
        <taxon>Basidiomycota</taxon>
        <taxon>Agaricomycotina</taxon>
        <taxon>Agaricomycetes</taxon>
        <taxon>Agaricomycetidae</taxon>
        <taxon>Agaricales</taxon>
        <taxon>Agaricineae</taxon>
        <taxon>Psathyrellaceae</taxon>
        <taxon>Coprinopsis</taxon>
    </lineage>
</organism>
<dbReference type="GeneID" id="6016340"/>
<dbReference type="InParanoid" id="A8P988"/>
<evidence type="ECO:0000313" key="2">
    <source>
        <dbReference type="EMBL" id="EAU82119.1"/>
    </source>
</evidence>
<dbReference type="RefSeq" id="XP_001839723.1">
    <property type="nucleotide sequence ID" value="XM_001839671.1"/>
</dbReference>
<evidence type="ECO:0000256" key="1">
    <source>
        <dbReference type="SAM" id="MobiDB-lite"/>
    </source>
</evidence>
<dbReference type="KEGG" id="cci:CC1G_09578"/>
<protein>
    <submittedName>
        <fullName evidence="2">Uncharacterized protein</fullName>
    </submittedName>
</protein>
<feature type="region of interest" description="Disordered" evidence="1">
    <location>
        <begin position="495"/>
        <end position="600"/>
    </location>
</feature>
<keyword evidence="3" id="KW-1185">Reference proteome</keyword>
<dbReference type="Proteomes" id="UP000001861">
    <property type="component" value="Unassembled WGS sequence"/>
</dbReference>
<feature type="compositionally biased region" description="Polar residues" evidence="1">
    <location>
        <begin position="496"/>
        <end position="508"/>
    </location>
</feature>
<feature type="region of interest" description="Disordered" evidence="1">
    <location>
        <begin position="404"/>
        <end position="441"/>
    </location>
</feature>
<dbReference type="VEuPathDB" id="FungiDB:CC1G_09578"/>
<dbReference type="EMBL" id="AACS02000011">
    <property type="protein sequence ID" value="EAU82119.1"/>
    <property type="molecule type" value="Genomic_DNA"/>
</dbReference>
<accession>A8P988</accession>
<sequence length="600" mass="66281">MAPPQLPKFSSTQRQFILNLLPEFREWLDANNPTVIPRHSATTAWIKTTASDIMRHKDFAPEHLQGHEPSEMEGDIRTFFRNWKNASYRPRNAEAQPISSSPRRRLNVDRALEEAIQAVLILKHDLSTRDFFLLSDPDAYQKEYNAQKAAHPKGTPTCTISMRARKAAWANADQSYWEKKKNEMAMDVVSNQALWPKFFRESIQHNVSRGIVGTVGFAIVYGFRTENDGIQHGILYGGHDSLKKEEINHRFENHDEILKAASRHFDKVLPTHSTPSVYDFERDSNGCLILPTLDLSQALPGQVANLLTSFLKTIWHETYPTDNDMPSIPWTQLGSSPSIFYDTSRFSLPPGVVIGGVTAPCPLPFVLSLYDYLRGLQDCGTPFAFRTKDEIQARLKAVADEVEKDVEKDDEALGDAAGAQETRPTPTGEKESSGRPPAVTVLSSPVDNLISQPEDALSATPISSTNDANIANASNAAPGDAKLPVDPSVETHVLVQGSTSDKNLANDTRPSKKSKATSKLSKADREVMAPITNVESSSTSRSTRVRTQAVHGPQLIAGGQRSPVRNPSWMIPGGSPVPFGKKRSAPSEATRSNSSKRRRK</sequence>
<name>A8P988_COPC7</name>
<comment type="caution">
    <text evidence="2">The sequence shown here is derived from an EMBL/GenBank/DDBJ whole genome shotgun (WGS) entry which is preliminary data.</text>
</comment>
<dbReference type="AlphaFoldDB" id="A8P988"/>
<gene>
    <name evidence="2" type="ORF">CC1G_09578</name>
</gene>
<dbReference type="OrthoDB" id="3063186at2759"/>
<feature type="compositionally biased region" description="Low complexity" evidence="1">
    <location>
        <begin position="536"/>
        <end position="547"/>
    </location>
</feature>